<comment type="similarity">
    <text evidence="1">Belongs to the type-B carboxylesterase/lipase family.</text>
</comment>
<accession>A0A3B4BCH5</accession>
<name>A0A3B4BCH5_9GOBI</name>
<dbReference type="InterPro" id="IPR019819">
    <property type="entry name" value="Carboxylesterase_B_CS"/>
</dbReference>
<evidence type="ECO:0000256" key="2">
    <source>
        <dbReference type="SAM" id="MobiDB-lite"/>
    </source>
</evidence>
<evidence type="ECO:0000313" key="5">
    <source>
        <dbReference type="Proteomes" id="UP000261520"/>
    </source>
</evidence>
<dbReference type="Gene3D" id="3.40.50.1820">
    <property type="entry name" value="alpha/beta hydrolase"/>
    <property type="match status" value="1"/>
</dbReference>
<keyword evidence="5" id="KW-1185">Reference proteome</keyword>
<feature type="domain" description="Carboxylesterase type B" evidence="3">
    <location>
        <begin position="40"/>
        <end position="330"/>
    </location>
</feature>
<protein>
    <recommendedName>
        <fullName evidence="3">Carboxylesterase type B domain-containing protein</fullName>
    </recommendedName>
</protein>
<dbReference type="Ensembl" id="ENSPMGT00000029020.1">
    <property type="protein sequence ID" value="ENSPMGP00000027238.1"/>
    <property type="gene ID" value="ENSPMGG00000021989.1"/>
</dbReference>
<dbReference type="InterPro" id="IPR050309">
    <property type="entry name" value="Type-B_Carboxylest/Lipase"/>
</dbReference>
<evidence type="ECO:0000313" key="4">
    <source>
        <dbReference type="Ensembl" id="ENSPMGP00000027238.1"/>
    </source>
</evidence>
<reference evidence="4" key="1">
    <citation type="submission" date="2025-08" db="UniProtKB">
        <authorList>
            <consortium name="Ensembl"/>
        </authorList>
    </citation>
    <scope>IDENTIFICATION</scope>
</reference>
<dbReference type="Proteomes" id="UP000261520">
    <property type="component" value="Unplaced"/>
</dbReference>
<dbReference type="PROSITE" id="PS00941">
    <property type="entry name" value="CARBOXYLESTERASE_B_2"/>
    <property type="match status" value="1"/>
</dbReference>
<feature type="region of interest" description="Disordered" evidence="2">
    <location>
        <begin position="1"/>
        <end position="38"/>
    </location>
</feature>
<dbReference type="STRING" id="409849.ENSPMGP00000027238"/>
<reference evidence="4" key="2">
    <citation type="submission" date="2025-09" db="UniProtKB">
        <authorList>
            <consortium name="Ensembl"/>
        </authorList>
    </citation>
    <scope>IDENTIFICATION</scope>
</reference>
<proteinExistence type="inferred from homology"/>
<dbReference type="Pfam" id="PF00135">
    <property type="entry name" value="COesterase"/>
    <property type="match status" value="1"/>
</dbReference>
<dbReference type="AlphaFoldDB" id="A0A3B4BCH5"/>
<dbReference type="InterPro" id="IPR029058">
    <property type="entry name" value="AB_hydrolase_fold"/>
</dbReference>
<dbReference type="SUPFAM" id="SSF53474">
    <property type="entry name" value="alpha/beta-Hydrolases"/>
    <property type="match status" value="1"/>
</dbReference>
<organism evidence="4 5">
    <name type="scientific">Periophthalmus magnuspinnatus</name>
    <dbReference type="NCBI Taxonomy" id="409849"/>
    <lineage>
        <taxon>Eukaryota</taxon>
        <taxon>Metazoa</taxon>
        <taxon>Chordata</taxon>
        <taxon>Craniata</taxon>
        <taxon>Vertebrata</taxon>
        <taxon>Euteleostomi</taxon>
        <taxon>Actinopterygii</taxon>
        <taxon>Neopterygii</taxon>
        <taxon>Teleostei</taxon>
        <taxon>Neoteleostei</taxon>
        <taxon>Acanthomorphata</taxon>
        <taxon>Gobiaria</taxon>
        <taxon>Gobiiformes</taxon>
        <taxon>Gobioidei</taxon>
        <taxon>Gobiidae</taxon>
        <taxon>Oxudercinae</taxon>
        <taxon>Periophthalmus</taxon>
    </lineage>
</organism>
<sequence>MNSVTGHGHLLPSGTPLPSRRPTGAEGPDETLDLPGSRTLRGRTVDVVVDSALTRSVVQFLGIPFARPPIGSLRFGPALPPDWTGTLEAVEPRSPCVEPGQRESGVSEDCLYLNVFTPRLQRGALPVLVFFYNAPSGFLDASLLAAQGDMVVVMAPYRSSVLGFGLSDAGLSDQEAVLQWVSAHIHLVGGDKDRVTAGAERQGADILSVHLSSPEQPLFKRLILMGGSVFSPGLLRSESESRRLTFDLARDLGCDINGDITDVGHVTRFLQEVDLQRLNEAQTRILAQTGPLRAWGPVLKLDQVLDRRLHQVDLLLGTSEHDGLISRARNIKVLGLNQD</sequence>
<evidence type="ECO:0000256" key="1">
    <source>
        <dbReference type="ARBA" id="ARBA00005964"/>
    </source>
</evidence>
<dbReference type="PANTHER" id="PTHR11559">
    <property type="entry name" value="CARBOXYLESTERASE"/>
    <property type="match status" value="1"/>
</dbReference>
<evidence type="ECO:0000259" key="3">
    <source>
        <dbReference type="Pfam" id="PF00135"/>
    </source>
</evidence>
<dbReference type="InterPro" id="IPR002018">
    <property type="entry name" value="CarbesteraseB"/>
</dbReference>